<dbReference type="PANTHER" id="PTHR43107">
    <property type="entry name" value="LONG-CHAIN FATTY ACID TRANSPORT PROTEIN"/>
    <property type="match status" value="1"/>
</dbReference>
<dbReference type="SUPFAM" id="SSF56801">
    <property type="entry name" value="Acetyl-CoA synthetase-like"/>
    <property type="match status" value="1"/>
</dbReference>
<feature type="non-terminal residue" evidence="9">
    <location>
        <position position="494"/>
    </location>
</feature>
<comment type="catalytic activity">
    <reaction evidence="5">
        <text>a very long-chain fatty acid + ATP + CoA = a very long-chain fatty acyl-CoA + AMP + diphosphate</text>
        <dbReference type="Rhea" id="RHEA:54536"/>
        <dbReference type="ChEBI" id="CHEBI:30616"/>
        <dbReference type="ChEBI" id="CHEBI:33019"/>
        <dbReference type="ChEBI" id="CHEBI:57287"/>
        <dbReference type="ChEBI" id="CHEBI:58950"/>
        <dbReference type="ChEBI" id="CHEBI:138261"/>
        <dbReference type="ChEBI" id="CHEBI:456215"/>
    </reaction>
    <physiologicalReaction direction="left-to-right" evidence="5">
        <dbReference type="Rhea" id="RHEA:54537"/>
    </physiologicalReaction>
</comment>
<dbReference type="GO" id="GO:0005524">
    <property type="term" value="F:ATP binding"/>
    <property type="evidence" value="ECO:0007669"/>
    <property type="project" value="UniProtKB-KW"/>
</dbReference>
<evidence type="ECO:0000256" key="3">
    <source>
        <dbReference type="ARBA" id="ARBA00022741"/>
    </source>
</evidence>
<sequence length="494" mass="55875">LLYVLYYKILFQWIKRKRRNETIAKSLDNIVAEGEGDRVCFYFGEEIWTYKQIQALSFRVANHFQRIGLQKGDSVGLAMTNRPEIVAIWLGLGRLGVVTALINTNLRGDSLEKCVSVVKCKAFIIGKEQKRAMSEVRNGINSDLLCPDIYELDRFIEDPSWKPETQNFTDLFPTIDLAACLLKADPSQLPWQRSTAQLFGSTCEQTGVPKAVACSHGRLCFLASTASVVNLTPKDVVYSALPMYHVGGFFAPVWAFVFRSPIVLVAKFSANNFWKHVHKYKVTVSGYIGEYCRFLYNQPHSELEKGHKLRAFFGGGGLKPEVWAAFQKRFKIKSFVDIYASTEGNCTMINLEGKVGACGYIPIWFQPIHPIQLVKVDQITGEIVRDEKTGFAIQCKDGEPGELIGKIVDSVPMTRFDGYTDKEASEKKIARDVFKQGDKYFRSGDCLCRDKYGYYYFTDRMGDSFRWNGENVATTMVEAVISKALGMRIIPYMG</sequence>
<dbReference type="STRING" id="48709.A0A1D2MHD7"/>
<evidence type="ECO:0000256" key="7">
    <source>
        <dbReference type="ARBA" id="ARBA00048666"/>
    </source>
</evidence>
<dbReference type="GO" id="GO:0005886">
    <property type="term" value="C:plasma membrane"/>
    <property type="evidence" value="ECO:0007669"/>
    <property type="project" value="TreeGrafter"/>
</dbReference>
<evidence type="ECO:0000256" key="4">
    <source>
        <dbReference type="ARBA" id="ARBA00022840"/>
    </source>
</evidence>
<dbReference type="Pfam" id="PF00501">
    <property type="entry name" value="AMP-binding"/>
    <property type="match status" value="1"/>
</dbReference>
<reference evidence="9 10" key="1">
    <citation type="journal article" date="2016" name="Genome Biol. Evol.">
        <title>Gene Family Evolution Reflects Adaptation to Soil Environmental Stressors in the Genome of the Collembolan Orchesella cincta.</title>
        <authorList>
            <person name="Faddeeva-Vakhrusheva A."/>
            <person name="Derks M.F."/>
            <person name="Anvar S.Y."/>
            <person name="Agamennone V."/>
            <person name="Suring W."/>
            <person name="Smit S."/>
            <person name="van Straalen N.M."/>
            <person name="Roelofs D."/>
        </authorList>
    </citation>
    <scope>NUCLEOTIDE SEQUENCE [LARGE SCALE GENOMIC DNA]</scope>
    <source>
        <tissue evidence="9">Mixed pool</tissue>
    </source>
</reference>
<dbReference type="Gene3D" id="3.40.50.12780">
    <property type="entry name" value="N-terminal domain of ligase-like"/>
    <property type="match status" value="1"/>
</dbReference>
<comment type="catalytic activity">
    <reaction evidence="7">
        <text>tetracosanoate + ATP + CoA = tetracosanoyl-CoA + AMP + diphosphate</text>
        <dbReference type="Rhea" id="RHEA:33639"/>
        <dbReference type="ChEBI" id="CHEBI:30616"/>
        <dbReference type="ChEBI" id="CHEBI:31014"/>
        <dbReference type="ChEBI" id="CHEBI:33019"/>
        <dbReference type="ChEBI" id="CHEBI:57287"/>
        <dbReference type="ChEBI" id="CHEBI:65052"/>
        <dbReference type="ChEBI" id="CHEBI:456215"/>
    </reaction>
    <physiologicalReaction direction="left-to-right" evidence="7">
        <dbReference type="Rhea" id="RHEA:33640"/>
    </physiologicalReaction>
</comment>
<keyword evidence="4" id="KW-0067">ATP-binding</keyword>
<keyword evidence="10" id="KW-1185">Reference proteome</keyword>
<dbReference type="PANTHER" id="PTHR43107:SF15">
    <property type="entry name" value="FATTY ACID TRANSPORT PROTEIN 3, ISOFORM A"/>
    <property type="match status" value="1"/>
</dbReference>
<dbReference type="GO" id="GO:0005789">
    <property type="term" value="C:endoplasmic reticulum membrane"/>
    <property type="evidence" value="ECO:0007669"/>
    <property type="project" value="TreeGrafter"/>
</dbReference>
<gene>
    <name evidence="9" type="ORF">Ocin01_14359</name>
</gene>
<dbReference type="GO" id="GO:0005324">
    <property type="term" value="F:long-chain fatty acid transmembrane transporter activity"/>
    <property type="evidence" value="ECO:0007669"/>
    <property type="project" value="TreeGrafter"/>
</dbReference>
<comment type="caution">
    <text evidence="9">The sequence shown here is derived from an EMBL/GenBank/DDBJ whole genome shotgun (WGS) entry which is preliminary data.</text>
</comment>
<organism evidence="9 10">
    <name type="scientific">Orchesella cincta</name>
    <name type="common">Springtail</name>
    <name type="synonym">Podura cincta</name>
    <dbReference type="NCBI Taxonomy" id="48709"/>
    <lineage>
        <taxon>Eukaryota</taxon>
        <taxon>Metazoa</taxon>
        <taxon>Ecdysozoa</taxon>
        <taxon>Arthropoda</taxon>
        <taxon>Hexapoda</taxon>
        <taxon>Collembola</taxon>
        <taxon>Entomobryomorpha</taxon>
        <taxon>Entomobryoidea</taxon>
        <taxon>Orchesellidae</taxon>
        <taxon>Orchesellinae</taxon>
        <taxon>Orchesella</taxon>
    </lineage>
</organism>
<comment type="similarity">
    <text evidence="1">Belongs to the ATP-dependent AMP-binding enzyme family.</text>
</comment>
<keyword evidence="3" id="KW-0547">Nucleotide-binding</keyword>
<protein>
    <recommendedName>
        <fullName evidence="6">Long-chain-fatty-acid--CoA ligase</fullName>
    </recommendedName>
</protein>
<evidence type="ECO:0000313" key="9">
    <source>
        <dbReference type="EMBL" id="ODM92322.1"/>
    </source>
</evidence>
<dbReference type="InterPro" id="IPR042099">
    <property type="entry name" value="ANL_N_sf"/>
</dbReference>
<dbReference type="AlphaFoldDB" id="A0A1D2MHD7"/>
<feature type="domain" description="AMP-dependent synthetase/ligase" evidence="8">
    <location>
        <begin position="32"/>
        <end position="390"/>
    </location>
</feature>
<dbReference type="EMBL" id="LJIJ01001269">
    <property type="protein sequence ID" value="ODM92322.1"/>
    <property type="molecule type" value="Genomic_DNA"/>
</dbReference>
<name>A0A1D2MHD7_ORCCI</name>
<evidence type="ECO:0000256" key="1">
    <source>
        <dbReference type="ARBA" id="ARBA00006432"/>
    </source>
</evidence>
<accession>A0A1D2MHD7</accession>
<evidence type="ECO:0000256" key="2">
    <source>
        <dbReference type="ARBA" id="ARBA00022598"/>
    </source>
</evidence>
<dbReference type="GO" id="GO:0044539">
    <property type="term" value="P:long-chain fatty acid import into cell"/>
    <property type="evidence" value="ECO:0007669"/>
    <property type="project" value="TreeGrafter"/>
</dbReference>
<evidence type="ECO:0000259" key="8">
    <source>
        <dbReference type="Pfam" id="PF00501"/>
    </source>
</evidence>
<dbReference type="Proteomes" id="UP000094527">
    <property type="component" value="Unassembled WGS sequence"/>
</dbReference>
<dbReference type="InterPro" id="IPR000873">
    <property type="entry name" value="AMP-dep_synth/lig_dom"/>
</dbReference>
<dbReference type="OrthoDB" id="288590at2759"/>
<evidence type="ECO:0000313" key="10">
    <source>
        <dbReference type="Proteomes" id="UP000094527"/>
    </source>
</evidence>
<evidence type="ECO:0000256" key="5">
    <source>
        <dbReference type="ARBA" id="ARBA00036527"/>
    </source>
</evidence>
<keyword evidence="2" id="KW-0436">Ligase</keyword>
<evidence type="ECO:0000256" key="6">
    <source>
        <dbReference type="ARBA" id="ARBA00041297"/>
    </source>
</evidence>
<dbReference type="GO" id="GO:0004467">
    <property type="term" value="F:long-chain fatty acid-CoA ligase activity"/>
    <property type="evidence" value="ECO:0007669"/>
    <property type="project" value="TreeGrafter"/>
</dbReference>
<proteinExistence type="inferred from homology"/>
<feature type="non-terminal residue" evidence="9">
    <location>
        <position position="1"/>
    </location>
</feature>